<accession>A0A4Z0BRB6</accession>
<dbReference type="AlphaFoldDB" id="A0A4Z0BRB6"/>
<dbReference type="EMBL" id="SMLL01000003">
    <property type="protein sequence ID" value="TFZ01371.1"/>
    <property type="molecule type" value="Genomic_DNA"/>
</dbReference>
<feature type="compositionally biased region" description="Basic and acidic residues" evidence="1">
    <location>
        <begin position="230"/>
        <end position="240"/>
    </location>
</feature>
<proteinExistence type="predicted"/>
<organism evidence="2 3">
    <name type="scientific">Ramlibacter rhizophilus</name>
    <dbReference type="NCBI Taxonomy" id="1781167"/>
    <lineage>
        <taxon>Bacteria</taxon>
        <taxon>Pseudomonadati</taxon>
        <taxon>Pseudomonadota</taxon>
        <taxon>Betaproteobacteria</taxon>
        <taxon>Burkholderiales</taxon>
        <taxon>Comamonadaceae</taxon>
        <taxon>Ramlibacter</taxon>
    </lineage>
</organism>
<feature type="compositionally biased region" description="Polar residues" evidence="1">
    <location>
        <begin position="208"/>
        <end position="221"/>
    </location>
</feature>
<keyword evidence="3" id="KW-1185">Reference proteome</keyword>
<protein>
    <submittedName>
        <fullName evidence="2">Uncharacterized protein</fullName>
    </submittedName>
</protein>
<comment type="caution">
    <text evidence="2">The sequence shown here is derived from an EMBL/GenBank/DDBJ whole genome shotgun (WGS) entry which is preliminary data.</text>
</comment>
<feature type="region of interest" description="Disordered" evidence="1">
    <location>
        <begin position="208"/>
        <end position="249"/>
    </location>
</feature>
<evidence type="ECO:0000313" key="2">
    <source>
        <dbReference type="EMBL" id="TFZ01371.1"/>
    </source>
</evidence>
<evidence type="ECO:0000313" key="3">
    <source>
        <dbReference type="Proteomes" id="UP000297564"/>
    </source>
</evidence>
<gene>
    <name evidence="2" type="ORF">EZ242_08305</name>
</gene>
<dbReference type="RefSeq" id="WP_135284669.1">
    <property type="nucleotide sequence ID" value="NZ_SMLL01000003.1"/>
</dbReference>
<name>A0A4Z0BRB6_9BURK</name>
<reference evidence="2 3" key="1">
    <citation type="submission" date="2019-03" db="EMBL/GenBank/DDBJ databases">
        <title>Ramlibacter rhizophilus CCTCC AB2015357, whole genome shotgun sequence.</title>
        <authorList>
            <person name="Zhang X."/>
            <person name="Feng G."/>
            <person name="Zhu H."/>
        </authorList>
    </citation>
    <scope>NUCLEOTIDE SEQUENCE [LARGE SCALE GENOMIC DNA]</scope>
    <source>
        <strain evidence="2 3">CCTCC AB2015357</strain>
    </source>
</reference>
<dbReference type="Proteomes" id="UP000297564">
    <property type="component" value="Unassembled WGS sequence"/>
</dbReference>
<sequence length="669" mass="72562">MSSNVGSNVVMVTPDTRVEHLESLAKSSRGGPILAERYGANIVLYTAPRTFRSVLESALRTLFRRQPPPAESLAKAVTANIFMRSLPAHLKDAGRQKHLAEKIAAGKDGLTAATLRSRLDAFQHLADATPVGEANRFGSAEKFAGQKGEHTGGKTGSLRVKADGKNYQIKFDIRDQPSWLRRKLERSLNVQNVSEVLASAVMRSELQSDATPSAAATQSEPSLPPSNLFDHADSEIDFHGHTPSPEADEESAKVFFRMMKNMPIVGTDAEPEKGTSAVKKPVAEPATLMRAPNVTLLDAEGSRMNVVSEYLTGGKGNLEDYFTGTLGGTIQEGRHVKVVMGSEQPAEGTPPLSKDPKREGVIHIQGQAATDLYDHLASTLWLGDYDFNPAKFIVQEGADGVLRLGCIDLAHSFQNLTQGRGGSLNAVRDAVRNDTGSASDNSFVQAVNQKRLRGDFRKEGGGMSKIWRDYENLAPSLGLARALKRLAMRPDSHVEGLQAAKEHIMSLVEYLQGNPTPENKAKLEHLLETLAQISEHEGHSVRLMFRKPAAVVDEVIGHLTHVLSQRRKEAMFAADLCELQASTNAFYMPKPGSPTVSAEALAQLEERFAHQHGPAMLKKELVWFAESAGTPPFKGTYQQFVADRMRLASAQASAQAQPLPAPVVTAPAA</sequence>
<evidence type="ECO:0000256" key="1">
    <source>
        <dbReference type="SAM" id="MobiDB-lite"/>
    </source>
</evidence>